<dbReference type="Gene3D" id="3.30.1540.10">
    <property type="entry name" value="formyl-coa transferase, domain 3"/>
    <property type="match status" value="1"/>
</dbReference>
<keyword evidence="3" id="KW-1185">Reference proteome</keyword>
<dbReference type="SUPFAM" id="SSF89796">
    <property type="entry name" value="CoA-transferase family III (CaiB/BaiF)"/>
    <property type="match status" value="1"/>
</dbReference>
<dbReference type="AlphaFoldDB" id="A0A7L5C1N4"/>
<evidence type="ECO:0000313" key="2">
    <source>
        <dbReference type="EMBL" id="QIE57048.1"/>
    </source>
</evidence>
<dbReference type="InterPro" id="IPR044855">
    <property type="entry name" value="CoA-Trfase_III_dom3_sf"/>
</dbReference>
<dbReference type="PANTHER" id="PTHR48207:SF3">
    <property type="entry name" value="SUCCINATE--HYDROXYMETHYLGLUTARATE COA-TRANSFERASE"/>
    <property type="match status" value="1"/>
</dbReference>
<accession>A0A7L5C1N4</accession>
<dbReference type="InterPro" id="IPR050483">
    <property type="entry name" value="CoA-transferase_III_domain"/>
</dbReference>
<keyword evidence="1 2" id="KW-0808">Transferase</keyword>
<dbReference type="Gene3D" id="3.40.50.10540">
    <property type="entry name" value="Crotonobetainyl-coa:carnitine coa-transferase, domain 1"/>
    <property type="match status" value="1"/>
</dbReference>
<dbReference type="PANTHER" id="PTHR48207">
    <property type="entry name" value="SUCCINATE--HYDROXYMETHYLGLUTARATE COA-TRANSFERASE"/>
    <property type="match status" value="1"/>
</dbReference>
<dbReference type="InterPro" id="IPR023606">
    <property type="entry name" value="CoA-Trfase_III_dom_1_sf"/>
</dbReference>
<dbReference type="KEGG" id="hdh:G5B40_17345"/>
<protein>
    <submittedName>
        <fullName evidence="2">CoA transferase</fullName>
    </submittedName>
</protein>
<proteinExistence type="predicted"/>
<sequence length="380" mass="39642">MPHVAAAPPPRPLEGVLVVSLEQAVAAPLATQRLAEAGARVIKVERPEGDFARGYDVAAKGVASYFAWLNQGKESVALDLRAPDDAALMARMVARADVFVQNLATGAADRLGLGAAALRAADPRLIACDISGFGADGPYATRKAYDLLVQAESGLVSVSGGPGEMGRVGVSVADIGAGITAFGAISAALVRQARTGLGAHVEVSLFDVLAEWMTVPLLHHDNLGQAPARVGLAHPSIAPYGAFATSDGRLILISVQSDREWGVLARDVLKRPELTEAEDFATNTARVRNRAATDGAVAEAFSALAFDAIREALDAARIAWGEVNDVAGLSRHPHLRRVAAEITSGAVEMPAAAARTDWAAPGRVPEINEHGTRIRAEFAP</sequence>
<dbReference type="GO" id="GO:0008410">
    <property type="term" value="F:CoA-transferase activity"/>
    <property type="evidence" value="ECO:0007669"/>
    <property type="project" value="TreeGrafter"/>
</dbReference>
<dbReference type="InterPro" id="IPR003673">
    <property type="entry name" value="CoA-Trfase_fam_III"/>
</dbReference>
<evidence type="ECO:0000313" key="3">
    <source>
        <dbReference type="Proteomes" id="UP000503336"/>
    </source>
</evidence>
<reference evidence="2 3" key="1">
    <citation type="submission" date="2020-02" db="EMBL/GenBank/DDBJ databases">
        <title>complete genome sequence of Rhodobacteraceae bacterium.</title>
        <authorList>
            <person name="Park J."/>
            <person name="Kim Y.-S."/>
            <person name="Kim K.-H."/>
        </authorList>
    </citation>
    <scope>NUCLEOTIDE SEQUENCE [LARGE SCALE GENOMIC DNA]</scope>
    <source>
        <strain evidence="2 3">RR4-56</strain>
    </source>
</reference>
<dbReference type="EMBL" id="CP049056">
    <property type="protein sequence ID" value="QIE57048.1"/>
    <property type="molecule type" value="Genomic_DNA"/>
</dbReference>
<name>A0A7L5C1N4_9RHOB</name>
<gene>
    <name evidence="2" type="ORF">G5B40_17345</name>
</gene>
<evidence type="ECO:0000256" key="1">
    <source>
        <dbReference type="ARBA" id="ARBA00022679"/>
    </source>
</evidence>
<dbReference type="Pfam" id="PF02515">
    <property type="entry name" value="CoA_transf_3"/>
    <property type="match status" value="1"/>
</dbReference>
<organism evidence="2 3">
    <name type="scientific">Pikeienuella piscinae</name>
    <dbReference type="NCBI Taxonomy" id="2748098"/>
    <lineage>
        <taxon>Bacteria</taxon>
        <taxon>Pseudomonadati</taxon>
        <taxon>Pseudomonadota</taxon>
        <taxon>Alphaproteobacteria</taxon>
        <taxon>Rhodobacterales</taxon>
        <taxon>Paracoccaceae</taxon>
        <taxon>Pikeienuella</taxon>
    </lineage>
</organism>
<dbReference type="Proteomes" id="UP000503336">
    <property type="component" value="Chromosome"/>
</dbReference>
<dbReference type="RefSeq" id="WP_165101260.1">
    <property type="nucleotide sequence ID" value="NZ_CP049056.1"/>
</dbReference>